<feature type="region of interest" description="Disordered" evidence="1">
    <location>
        <begin position="1434"/>
        <end position="1454"/>
    </location>
</feature>
<evidence type="ECO:0000256" key="1">
    <source>
        <dbReference type="SAM" id="MobiDB-lite"/>
    </source>
</evidence>
<dbReference type="EMBL" id="BMAT01003691">
    <property type="protein sequence ID" value="GFR60750.1"/>
    <property type="molecule type" value="Genomic_DNA"/>
</dbReference>
<evidence type="ECO:0000313" key="2">
    <source>
        <dbReference type="EMBL" id="GFR60750.1"/>
    </source>
</evidence>
<accession>A0AAV4EJF9</accession>
<name>A0AAV4EJF9_9GAST</name>
<comment type="caution">
    <text evidence="2">The sequence shown here is derived from an EMBL/GenBank/DDBJ whole genome shotgun (WGS) entry which is preliminary data.</text>
</comment>
<keyword evidence="3" id="KW-1185">Reference proteome</keyword>
<reference evidence="2 3" key="1">
    <citation type="journal article" date="2021" name="Elife">
        <title>Chloroplast acquisition without the gene transfer in kleptoplastic sea slugs, Plakobranchus ocellatus.</title>
        <authorList>
            <person name="Maeda T."/>
            <person name="Takahashi S."/>
            <person name="Yoshida T."/>
            <person name="Shimamura S."/>
            <person name="Takaki Y."/>
            <person name="Nagai Y."/>
            <person name="Toyoda A."/>
            <person name="Suzuki Y."/>
            <person name="Arimoto A."/>
            <person name="Ishii H."/>
            <person name="Satoh N."/>
            <person name="Nishiyama T."/>
            <person name="Hasebe M."/>
            <person name="Maruyama T."/>
            <person name="Minagawa J."/>
            <person name="Obokata J."/>
            <person name="Shigenobu S."/>
        </authorList>
    </citation>
    <scope>NUCLEOTIDE SEQUENCE [LARGE SCALE GENOMIC DNA]</scope>
</reference>
<protein>
    <submittedName>
        <fullName evidence="2">Uncharacterized protein</fullName>
    </submittedName>
</protein>
<proteinExistence type="predicted"/>
<organism evidence="2 3">
    <name type="scientific">Elysia marginata</name>
    <dbReference type="NCBI Taxonomy" id="1093978"/>
    <lineage>
        <taxon>Eukaryota</taxon>
        <taxon>Metazoa</taxon>
        <taxon>Spiralia</taxon>
        <taxon>Lophotrochozoa</taxon>
        <taxon>Mollusca</taxon>
        <taxon>Gastropoda</taxon>
        <taxon>Heterobranchia</taxon>
        <taxon>Euthyneura</taxon>
        <taxon>Panpulmonata</taxon>
        <taxon>Sacoglossa</taxon>
        <taxon>Placobranchoidea</taxon>
        <taxon>Plakobranchidae</taxon>
        <taxon>Elysia</taxon>
    </lineage>
</organism>
<sequence length="1897" mass="204021">MLPANQTAQTMLENTISGEQDKNTFFKGETPLITPQERIYSVTAVGTNFVSTYREIKPATFTSLSLSHTDSAMSVEQTDAFDSGGLGIGQQSCTSESCANTETKSIRSSFPLEQAYTTDLSMDKSNIYPKISISASKAQQSISRLDVDRFSEIDDSINSLSSKTFLSESSATFTGPPLMSGTSSSENTDRSTSMVSSSLNALNVHSQIPIREQSIFLSGTSFTSFATDVKGLAENSFTMTNTTEEIQRSTWYLATDVIHSSRTADSFAHFPFQSSMTPTATKYLHLTEFINMATSFIPSYSKDINSFLSSLGSSRLLWPSNIANSFIPLETSFKSFDSHVQSTLFTFASATPPLQDFSRSKPFLEYKSQSSSIISDFVTSTDLSDNGLQHEIISLSRADSVASTEIIQSSTYSNDIILLNRMYSDTNMLHLDFQSLIPESYSVNIRNTETQVLSVAMENFTASFKTRASYDVTSVPSSTVEDHSTADNFLHSPAINHYKSDSLEHVFTLDTTYGHSLITQIYSHTVKLSSMSTIKEDCVNPSDALTLVYSDVYPSLLDEQKTNLQQILGSIYSFTVVEPATAEVNTIILRQSNPSSYTTPKSLITDDSFSSLISSSTTDHTATMPEYSTTNKTFFSSASINNAHQTSTVDSLRLSFPPQSLLLPSIPMEYSNSLNSFVSSKDEEYHLTTKAQTQFPLISTQLLQPSFKTPDCDVSHSTKYELTDISTYNSAVNFTSYQYIDTFETISTSNKNATLSSLSEYFTPNPSNDIIKLALINVSRTPASSSHNIMHSSFGNTMTSVSSNYSLNLVASQTFVENSFSDHLGLSLTRDIGIPASKNYIMTTSSLDHMSFASGFYDIASASGRMIPTASDIYTIESPLGDLITPSALQSHIVDIDSWFFTTALGDFVTPFVSETPMTSVLGASSTFTARNIMASASLGIVASAFSGGYVSSSSNYLQEATSGDFFIPTSSFNPSIESDLQGLAPPSSRDLVNASVSWEIISSASWDIVPSVSGSQLVSSAIMSSASWDIMPSVSGSQLVASALVNKISDVGDVMTAHYVSNSTMSRSSEDFDKAYASDSVTRYLSGHHDMESDTSDSIGSASVYVMGTVAGSQFIASNSLDILSSGLTHTTTTSYQNNYIMKHSSRSLTVAPASEEIIKPSSDDYAVESDSWNNKATAPEQNIAFSKNHIIKSSFRENILTTPFSFYTQTSPFEDGTPMSSVISSSLYTSMLSGSNYDMNLSQWNDTMLTTTFGDNLKTSATSIEKLPPKSYTDDIQLLTTLNEPDRLSSSGGVAFKTTSSAFYTLGASHTIKTHEFINFPLYESEGVFMKDEMKSYSQKFDTKFSLDNLEETFSVSSFVEETILSRRLFATPSVMIFNEEMHELISGSFENLIASGIDAQDVAHSQNGVQISTSQGYSHNPSISYDVIHTPASELPGGNGSSDGNFSDLVNTTTEVTPSSQLSGLLQSELLPSSLNLGENYSTQLANDTVTASKTTVDILATVFSSHPALSVTSGNLSSPTIDSSYFNSSAPALLTVASLNTIDNRPVSSSFVTRPDDSLGNYSTSFVADIFETVTLHPVKASDEVLTSFIVSPAESLQSSIMQESEAPFSALASSASPVLIVSTSAKDSMLTLPGLDSLSVEPSLVVSEVESVSPSFVIFPTLLSSSEVKINSSEATIRLSSSSIPYEITNVMIPPSSTVSQDLTSLAFDLSQSLSVSEVFLVGSDATSMPPLATSSPVISSFLSDRSLSYLQTFTEESSRLSPTSSVGRDTAAVTSPPLDLSSIVEVSTVEILTPSEMIAGSTDIATATPILDFTSRAIAESSSPTMSSFTPLSSSSSSAAAAAASLTPATTTMMLSSSLTTTTQVPGTTTPPTIAGSSNNTQFWVITGKVS</sequence>
<evidence type="ECO:0000313" key="3">
    <source>
        <dbReference type="Proteomes" id="UP000762676"/>
    </source>
</evidence>
<dbReference type="Proteomes" id="UP000762676">
    <property type="component" value="Unassembled WGS sequence"/>
</dbReference>
<gene>
    <name evidence="2" type="ORF">ElyMa_001830100</name>
</gene>